<comment type="subcellular location">
    <subcellularLocation>
        <location evidence="1">Endomembrane system</location>
        <topology evidence="1">Multi-pass membrane protein</topology>
    </subcellularLocation>
</comment>
<keyword evidence="3 8" id="KW-0732">Signal</keyword>
<keyword evidence="9" id="KW-1185">Reference proteome</keyword>
<evidence type="ECO:0000313" key="9">
    <source>
        <dbReference type="Proteomes" id="UP001652600"/>
    </source>
</evidence>
<keyword evidence="2 7" id="KW-0812">Transmembrane</keyword>
<sequence>MEKPSSSSFVISFSIVAILTLASFASCLAAEFNRTKKEDLKLNGKFCFLPESEAFKLGIGGLVCLIMAQIIGSTLIYHSYWPKEHRKSCSVKKPLLSIALLISWVSFVIAVIMMSGATSMSRRQEYARGWVEGECYLVKDGIFVGAALLVLINGGSTIGSAAIGRRRRNHVVKAPNQIHAQIG</sequence>
<dbReference type="Pfam" id="PF06749">
    <property type="entry name" value="DUF1218"/>
    <property type="match status" value="1"/>
</dbReference>
<evidence type="ECO:0000256" key="3">
    <source>
        <dbReference type="ARBA" id="ARBA00022729"/>
    </source>
</evidence>
<feature type="transmembrane region" description="Helical" evidence="7">
    <location>
        <begin position="53"/>
        <end position="77"/>
    </location>
</feature>
<evidence type="ECO:0000256" key="7">
    <source>
        <dbReference type="SAM" id="Phobius"/>
    </source>
</evidence>
<feature type="chain" id="PRO_5010193310" evidence="8">
    <location>
        <begin position="30"/>
        <end position="183"/>
    </location>
</feature>
<protein>
    <submittedName>
        <fullName evidence="10">Protein MODIFYING WALL LIGNIN-2</fullName>
    </submittedName>
</protein>
<feature type="transmembrane region" description="Helical" evidence="7">
    <location>
        <begin position="141"/>
        <end position="163"/>
    </location>
</feature>
<keyword evidence="5 7" id="KW-0472">Membrane</keyword>
<gene>
    <name evidence="10" type="primary">LOC103487629</name>
</gene>
<dbReference type="KEGG" id="cmo:103487629"/>
<dbReference type="RefSeq" id="XP_008444240.1">
    <property type="nucleotide sequence ID" value="XM_008446018.3"/>
</dbReference>
<dbReference type="PANTHER" id="PTHR31769">
    <property type="entry name" value="OS07G0462200 PROTEIN-RELATED"/>
    <property type="match status" value="1"/>
</dbReference>
<accession>A0A1S3B9G0</accession>
<dbReference type="GO" id="GO:0012505">
    <property type="term" value="C:endomembrane system"/>
    <property type="evidence" value="ECO:0007669"/>
    <property type="project" value="UniProtKB-SubCell"/>
</dbReference>
<dbReference type="OrthoDB" id="1877293at2759"/>
<feature type="transmembrane region" description="Helical" evidence="7">
    <location>
        <begin position="98"/>
        <end position="121"/>
    </location>
</feature>
<proteinExistence type="inferred from homology"/>
<dbReference type="GeneID" id="103487629"/>
<reference evidence="10" key="1">
    <citation type="submission" date="2025-08" db="UniProtKB">
        <authorList>
            <consortium name="RefSeq"/>
        </authorList>
    </citation>
    <scope>IDENTIFICATION</scope>
    <source>
        <tissue evidence="10">Stem</tissue>
    </source>
</reference>
<feature type="signal peptide" evidence="8">
    <location>
        <begin position="1"/>
        <end position="29"/>
    </location>
</feature>
<keyword evidence="4 7" id="KW-1133">Transmembrane helix</keyword>
<dbReference type="InterPro" id="IPR009606">
    <property type="entry name" value="DEAL/Modifying_wall_lignin1/2"/>
</dbReference>
<evidence type="ECO:0000256" key="6">
    <source>
        <dbReference type="ARBA" id="ARBA00029467"/>
    </source>
</evidence>
<dbReference type="eggNOG" id="ENOG502S1EJ">
    <property type="taxonomic scope" value="Eukaryota"/>
</dbReference>
<organism evidence="9 10">
    <name type="scientific">Cucumis melo</name>
    <name type="common">Muskmelon</name>
    <dbReference type="NCBI Taxonomy" id="3656"/>
    <lineage>
        <taxon>Eukaryota</taxon>
        <taxon>Viridiplantae</taxon>
        <taxon>Streptophyta</taxon>
        <taxon>Embryophyta</taxon>
        <taxon>Tracheophyta</taxon>
        <taxon>Spermatophyta</taxon>
        <taxon>Magnoliopsida</taxon>
        <taxon>eudicotyledons</taxon>
        <taxon>Gunneridae</taxon>
        <taxon>Pentapetalae</taxon>
        <taxon>rosids</taxon>
        <taxon>fabids</taxon>
        <taxon>Cucurbitales</taxon>
        <taxon>Cucurbitaceae</taxon>
        <taxon>Benincaseae</taxon>
        <taxon>Cucumis</taxon>
    </lineage>
</organism>
<dbReference type="InterPro" id="IPR052222">
    <property type="entry name" value="DESIGUAL"/>
</dbReference>
<evidence type="ECO:0000256" key="4">
    <source>
        <dbReference type="ARBA" id="ARBA00022989"/>
    </source>
</evidence>
<dbReference type="InParanoid" id="A0A1S3B9G0"/>
<dbReference type="AlphaFoldDB" id="A0A1S3B9G0"/>
<dbReference type="PROSITE" id="PS51257">
    <property type="entry name" value="PROKAR_LIPOPROTEIN"/>
    <property type="match status" value="1"/>
</dbReference>
<name>A0A1S3B9G0_CUCME</name>
<evidence type="ECO:0000256" key="5">
    <source>
        <dbReference type="ARBA" id="ARBA00023136"/>
    </source>
</evidence>
<evidence type="ECO:0000256" key="2">
    <source>
        <dbReference type="ARBA" id="ARBA00022692"/>
    </source>
</evidence>
<evidence type="ECO:0000256" key="8">
    <source>
        <dbReference type="SAM" id="SignalP"/>
    </source>
</evidence>
<dbReference type="Proteomes" id="UP001652600">
    <property type="component" value="Chromosome 7"/>
</dbReference>
<evidence type="ECO:0000313" key="10">
    <source>
        <dbReference type="RefSeq" id="XP_008444240.1"/>
    </source>
</evidence>
<evidence type="ECO:0000256" key="1">
    <source>
        <dbReference type="ARBA" id="ARBA00004127"/>
    </source>
</evidence>
<comment type="similarity">
    <text evidence="6">Belongs to the DESIGUAL family.</text>
</comment>